<sequence>MFFAGAVVSTVKGSVEMGGYRLWHSSRDDGDDGSEAAYQTSKKKKDTITDFWDSDSVELPKGYYHHLELALDMVKVKQKYIQMIKARLKSLLGSPKVLPFPTSLWELILLHKYIDLDKVHSIWNSRDVDEDTIHELGKLKITFGRLAASNPIATHGQWDIAWQLYSRAVRFAYPG</sequence>
<keyword evidence="2" id="KW-1185">Reference proteome</keyword>
<protein>
    <submittedName>
        <fullName evidence="1">Uncharacterized protein</fullName>
    </submittedName>
</protein>
<evidence type="ECO:0000313" key="1">
    <source>
        <dbReference type="EMBL" id="KAF9511016.1"/>
    </source>
</evidence>
<dbReference type="OrthoDB" id="2355984at2759"/>
<dbReference type="Proteomes" id="UP000886523">
    <property type="component" value="Unassembled WGS sequence"/>
</dbReference>
<comment type="caution">
    <text evidence="1">The sequence shown here is derived from an EMBL/GenBank/DDBJ whole genome shotgun (WGS) entry which is preliminary data.</text>
</comment>
<reference evidence="1" key="1">
    <citation type="journal article" date="2020" name="Nat. Commun.">
        <title>Large-scale genome sequencing of mycorrhizal fungi provides insights into the early evolution of symbiotic traits.</title>
        <authorList>
            <person name="Miyauchi S."/>
            <person name="Kiss E."/>
            <person name="Kuo A."/>
            <person name="Drula E."/>
            <person name="Kohler A."/>
            <person name="Sanchez-Garcia M."/>
            <person name="Morin E."/>
            <person name="Andreopoulos B."/>
            <person name="Barry K.W."/>
            <person name="Bonito G."/>
            <person name="Buee M."/>
            <person name="Carver A."/>
            <person name="Chen C."/>
            <person name="Cichocki N."/>
            <person name="Clum A."/>
            <person name="Culley D."/>
            <person name="Crous P.W."/>
            <person name="Fauchery L."/>
            <person name="Girlanda M."/>
            <person name="Hayes R.D."/>
            <person name="Keri Z."/>
            <person name="LaButti K."/>
            <person name="Lipzen A."/>
            <person name="Lombard V."/>
            <person name="Magnuson J."/>
            <person name="Maillard F."/>
            <person name="Murat C."/>
            <person name="Nolan M."/>
            <person name="Ohm R.A."/>
            <person name="Pangilinan J."/>
            <person name="Pereira M.F."/>
            <person name="Perotto S."/>
            <person name="Peter M."/>
            <person name="Pfister S."/>
            <person name="Riley R."/>
            <person name="Sitrit Y."/>
            <person name="Stielow J.B."/>
            <person name="Szollosi G."/>
            <person name="Zifcakova L."/>
            <person name="Stursova M."/>
            <person name="Spatafora J.W."/>
            <person name="Tedersoo L."/>
            <person name="Vaario L.M."/>
            <person name="Yamada A."/>
            <person name="Yan M."/>
            <person name="Wang P."/>
            <person name="Xu J."/>
            <person name="Bruns T."/>
            <person name="Baldrian P."/>
            <person name="Vilgalys R."/>
            <person name="Dunand C."/>
            <person name="Henrissat B."/>
            <person name="Grigoriev I.V."/>
            <person name="Hibbett D."/>
            <person name="Nagy L.G."/>
            <person name="Martin F.M."/>
        </authorList>
    </citation>
    <scope>NUCLEOTIDE SEQUENCE</scope>
    <source>
        <strain evidence="1">UP504</strain>
    </source>
</reference>
<organism evidence="1 2">
    <name type="scientific">Hydnum rufescens UP504</name>
    <dbReference type="NCBI Taxonomy" id="1448309"/>
    <lineage>
        <taxon>Eukaryota</taxon>
        <taxon>Fungi</taxon>
        <taxon>Dikarya</taxon>
        <taxon>Basidiomycota</taxon>
        <taxon>Agaricomycotina</taxon>
        <taxon>Agaricomycetes</taxon>
        <taxon>Cantharellales</taxon>
        <taxon>Hydnaceae</taxon>
        <taxon>Hydnum</taxon>
    </lineage>
</organism>
<gene>
    <name evidence="1" type="ORF">BS47DRAFT_1395416</name>
</gene>
<evidence type="ECO:0000313" key="2">
    <source>
        <dbReference type="Proteomes" id="UP000886523"/>
    </source>
</evidence>
<dbReference type="AlphaFoldDB" id="A0A9P6ASD7"/>
<name>A0A9P6ASD7_9AGAM</name>
<accession>A0A9P6ASD7</accession>
<dbReference type="EMBL" id="MU129006">
    <property type="protein sequence ID" value="KAF9511016.1"/>
    <property type="molecule type" value="Genomic_DNA"/>
</dbReference>
<proteinExistence type="predicted"/>